<proteinExistence type="predicted"/>
<protein>
    <submittedName>
        <fullName evidence="1">Uncharacterized protein</fullName>
    </submittedName>
</protein>
<accession>A0AAV3XFL6</accession>
<name>A0AAV3XFL6_9CYAN</name>
<sequence>MIVALLDSKLDTLLTADIRNVLATPLLVLFPVDITRFCSEGGNGYIPIVSEMPGIWNAKISEHFRLLQSQLSFIISKFFQYGVGGDFGEDDFSAVPCYKPQNYSCSFKMSFQLPENL</sequence>
<comment type="caution">
    <text evidence="1">The sequence shown here is derived from an EMBL/GenBank/DDBJ whole genome shotgun (WGS) entry which is preliminary data.</text>
</comment>
<evidence type="ECO:0000313" key="2">
    <source>
        <dbReference type="Proteomes" id="UP001050975"/>
    </source>
</evidence>
<gene>
    <name evidence="1" type="ORF">MiSe_61900</name>
</gene>
<reference evidence="1" key="1">
    <citation type="submission" date="2019-10" db="EMBL/GenBank/DDBJ databases">
        <title>Draft genome sequece of Microseira wollei NIES-4236.</title>
        <authorList>
            <person name="Yamaguchi H."/>
            <person name="Suzuki S."/>
            <person name="Kawachi M."/>
        </authorList>
    </citation>
    <scope>NUCLEOTIDE SEQUENCE</scope>
    <source>
        <strain evidence="1">NIES-4236</strain>
    </source>
</reference>
<dbReference type="Proteomes" id="UP001050975">
    <property type="component" value="Unassembled WGS sequence"/>
</dbReference>
<dbReference type="AlphaFoldDB" id="A0AAV3XFL6"/>
<keyword evidence="2" id="KW-1185">Reference proteome</keyword>
<dbReference type="RefSeq" id="WP_226587617.1">
    <property type="nucleotide sequence ID" value="NZ_BLAY01000120.1"/>
</dbReference>
<evidence type="ECO:0000313" key="1">
    <source>
        <dbReference type="EMBL" id="GET41378.1"/>
    </source>
</evidence>
<organism evidence="1 2">
    <name type="scientific">Microseira wollei NIES-4236</name>
    <dbReference type="NCBI Taxonomy" id="2530354"/>
    <lineage>
        <taxon>Bacteria</taxon>
        <taxon>Bacillati</taxon>
        <taxon>Cyanobacteriota</taxon>
        <taxon>Cyanophyceae</taxon>
        <taxon>Oscillatoriophycideae</taxon>
        <taxon>Aerosakkonematales</taxon>
        <taxon>Aerosakkonemataceae</taxon>
        <taxon>Microseira</taxon>
    </lineage>
</organism>
<dbReference type="EMBL" id="BLAY01000120">
    <property type="protein sequence ID" value="GET41378.1"/>
    <property type="molecule type" value="Genomic_DNA"/>
</dbReference>